<dbReference type="EMBL" id="MN577571">
    <property type="protein sequence ID" value="QGT50636.1"/>
    <property type="molecule type" value="Genomic_DNA"/>
</dbReference>
<dbReference type="InterPro" id="IPR027417">
    <property type="entry name" value="P-loop_NTPase"/>
</dbReference>
<accession>A0A650EM06</accession>
<dbReference type="AlphaFoldDB" id="A0A650EM06"/>
<protein>
    <submittedName>
        <fullName evidence="1">Uncharacterized protein</fullName>
    </submittedName>
</protein>
<organism evidence="1">
    <name type="scientific">uncultured Elusimicrobia bacterium</name>
    <dbReference type="NCBI Taxonomy" id="699876"/>
    <lineage>
        <taxon>Bacteria</taxon>
        <taxon>Pseudomonadati</taxon>
        <taxon>Elusimicrobiota</taxon>
        <taxon>Elusimicrobia</taxon>
        <taxon>environmental samples</taxon>
    </lineage>
</organism>
<evidence type="ECO:0000313" key="1">
    <source>
        <dbReference type="EMBL" id="QGT50636.1"/>
    </source>
</evidence>
<dbReference type="Gene3D" id="3.40.50.300">
    <property type="entry name" value="P-loop containing nucleotide triphosphate hydrolases"/>
    <property type="match status" value="1"/>
</dbReference>
<name>A0A650EM06_9BACT</name>
<dbReference type="Gene3D" id="3.30.420.240">
    <property type="match status" value="1"/>
</dbReference>
<gene>
    <name evidence="1" type="ORF">Elusimicrob1349_1060</name>
</gene>
<dbReference type="Pfam" id="PF03237">
    <property type="entry name" value="Terminase_6N"/>
    <property type="match status" value="1"/>
</dbReference>
<reference evidence="1" key="1">
    <citation type="journal article" date="2020" name="J. ISSAAS">
        <title>Lactobacilli and other gastrointestinal microbiota of Peromyscus leucopus, reservoir host for agents of Lyme disease and other zoonoses in North America.</title>
        <authorList>
            <person name="Milovic A."/>
            <person name="Bassam K."/>
            <person name="Shao H."/>
            <person name="Chatzistamou I."/>
            <person name="Tufts D.M."/>
            <person name="Diuk-Wasser M."/>
            <person name="Barbour A.G."/>
        </authorList>
    </citation>
    <scope>NUCLEOTIDE SEQUENCE</scope>
    <source>
        <strain evidence="1">LL30</strain>
    </source>
</reference>
<sequence>MSEVVIPHRDRYPQGEIRRRLETHRFNVLVTHRRMGKTVLALTHMIKQAVRCPLPSPSFHYVAPFRNQARTVAWDYLLRFTAPFPGRKVNASFLEVSFLGRKIQVLGADNPDALRGFYSDGVVLDEYAQIKPNVFSEIVRPMITDRRGWVMFSGTPKGQDNFYNQYNAALREMGKPGSEWWAGLYTAEQTGVIPPEELERIKRDTPANIFRQEYLCDFLASRDDVLIPVDLVEEAKKRYYKEGDLRGAPKVIGVDPARFGDDRSVVICRQGLQAWPPVAFSKLDSVELASRVAAVVRDFRPDAVFVDAGNGAGVIDVLRRMGIAVVEVPFGGAPNQPGRYKNKRAEMWGEMGEWIKAGGALPSEETELGAELASAVYDFDEAGRLRLEPKEKIKERLGKSPDLADALALTFAAYVPTAGFRGAGVRKASYNMEFKL</sequence>
<proteinExistence type="predicted"/>